<dbReference type="RefSeq" id="XP_070888823.1">
    <property type="nucleotide sequence ID" value="XM_071028494.1"/>
</dbReference>
<proteinExistence type="inferred from homology"/>
<dbReference type="InterPro" id="IPR017945">
    <property type="entry name" value="DHBP_synth_RibB-like_a/b_dom"/>
</dbReference>
<dbReference type="PANTHER" id="PTHR21327">
    <property type="entry name" value="GTP CYCLOHYDROLASE II-RELATED"/>
    <property type="match status" value="1"/>
</dbReference>
<keyword evidence="4" id="KW-0460">Magnesium</keyword>
<evidence type="ECO:0000313" key="6">
    <source>
        <dbReference type="Proteomes" id="UP001610432"/>
    </source>
</evidence>
<keyword evidence="4" id="KW-0464">Manganese</keyword>
<comment type="similarity">
    <text evidence="4">Belongs to the DHBP synthase family.</text>
</comment>
<comment type="catalytic activity">
    <reaction evidence="4">
        <text>D-ribulose 5-phosphate = (2S)-2-hydroxy-3-oxobutyl phosphate + formate + H(+)</text>
        <dbReference type="Rhea" id="RHEA:18457"/>
        <dbReference type="ChEBI" id="CHEBI:15378"/>
        <dbReference type="ChEBI" id="CHEBI:15740"/>
        <dbReference type="ChEBI" id="CHEBI:58121"/>
        <dbReference type="ChEBI" id="CHEBI:58830"/>
        <dbReference type="EC" id="4.1.99.12"/>
    </reaction>
</comment>
<evidence type="ECO:0000256" key="4">
    <source>
        <dbReference type="RuleBase" id="RU003843"/>
    </source>
</evidence>
<evidence type="ECO:0000313" key="5">
    <source>
        <dbReference type="EMBL" id="KAL2869844.1"/>
    </source>
</evidence>
<comment type="subunit">
    <text evidence="4">Homodimer.</text>
</comment>
<evidence type="ECO:0000256" key="1">
    <source>
        <dbReference type="ARBA" id="ARBA00004904"/>
    </source>
</evidence>
<dbReference type="PANTHER" id="PTHR21327:SF18">
    <property type="entry name" value="3,4-DIHYDROXY-2-BUTANONE 4-PHOSPHATE SYNTHASE"/>
    <property type="match status" value="1"/>
</dbReference>
<comment type="cofactor">
    <cofactor evidence="4">
        <name>Mg(2+)</name>
        <dbReference type="ChEBI" id="CHEBI:18420"/>
    </cofactor>
    <cofactor evidence="4">
        <name>Mn(2+)</name>
        <dbReference type="ChEBI" id="CHEBI:29035"/>
    </cofactor>
    <text evidence="4">Binds 2 divalent metal cations per subunit. Magnesium or manganese.</text>
</comment>
<protein>
    <recommendedName>
        <fullName evidence="4">3,4-dihydroxy-2-butanone 4-phosphate synthase</fullName>
        <shortName evidence="4">DHBP synthase</shortName>
        <ecNumber evidence="4">4.1.99.12</ecNumber>
    </recommendedName>
</protein>
<gene>
    <name evidence="5" type="ORF">BJX67DRAFT_347091</name>
</gene>
<sequence>MPSPTEPALQFDSIEDTIQAFENGEFIVVLDSQDRENEGDLIIAAESITAAQMAFLVRHSSGLICAPVTPEIANKLQLPQMVIENADPKGTAYTISVDSNDPSVTTGISAQDRSLACRTLASPSARPEDLRRPGHIIPLEAKSGGVRERKGHTEATIDFCRLAGKAPAGVIGELVEEGDVVEGVPEISGNNGMMRRDSCLKFGRKWGIKVCTIEDLVEYLERVEGPASISNSTVNGKH</sequence>
<dbReference type="Proteomes" id="UP001610432">
    <property type="component" value="Unassembled WGS sequence"/>
</dbReference>
<dbReference type="EC" id="4.1.99.12" evidence="4"/>
<name>A0ABR4LZ81_9EURO</name>
<keyword evidence="2 4" id="KW-0686">Riboflavin biosynthesis</keyword>
<accession>A0ABR4LZ81</accession>
<evidence type="ECO:0000256" key="2">
    <source>
        <dbReference type="ARBA" id="ARBA00022619"/>
    </source>
</evidence>
<dbReference type="NCBIfam" id="TIGR00506">
    <property type="entry name" value="ribB"/>
    <property type="match status" value="1"/>
</dbReference>
<comment type="function">
    <text evidence="4">Catalyzes the conversion of D-ribulose 5-phosphate to formate and 3,4-dihydroxy-2-butanone 4-phosphate.</text>
</comment>
<organism evidence="5 6">
    <name type="scientific">Aspergillus lucknowensis</name>
    <dbReference type="NCBI Taxonomy" id="176173"/>
    <lineage>
        <taxon>Eukaryota</taxon>
        <taxon>Fungi</taxon>
        <taxon>Dikarya</taxon>
        <taxon>Ascomycota</taxon>
        <taxon>Pezizomycotina</taxon>
        <taxon>Eurotiomycetes</taxon>
        <taxon>Eurotiomycetidae</taxon>
        <taxon>Eurotiales</taxon>
        <taxon>Aspergillaceae</taxon>
        <taxon>Aspergillus</taxon>
        <taxon>Aspergillus subgen. Nidulantes</taxon>
    </lineage>
</organism>
<dbReference type="Gene3D" id="3.90.870.10">
    <property type="entry name" value="DHBP synthase"/>
    <property type="match status" value="1"/>
</dbReference>
<keyword evidence="3 4" id="KW-0479">Metal-binding</keyword>
<evidence type="ECO:0000256" key="3">
    <source>
        <dbReference type="ARBA" id="ARBA00022723"/>
    </source>
</evidence>
<reference evidence="5 6" key="1">
    <citation type="submission" date="2024-07" db="EMBL/GenBank/DDBJ databases">
        <title>Section-level genome sequencing and comparative genomics of Aspergillus sections Usti and Cavernicolus.</title>
        <authorList>
            <consortium name="Lawrence Berkeley National Laboratory"/>
            <person name="Nybo J.L."/>
            <person name="Vesth T.C."/>
            <person name="Theobald S."/>
            <person name="Frisvad J.C."/>
            <person name="Larsen T.O."/>
            <person name="Kjaerboelling I."/>
            <person name="Rothschild-Mancinelli K."/>
            <person name="Lyhne E.K."/>
            <person name="Kogle M.E."/>
            <person name="Barry K."/>
            <person name="Clum A."/>
            <person name="Na H."/>
            <person name="Ledsgaard L."/>
            <person name="Lin J."/>
            <person name="Lipzen A."/>
            <person name="Kuo A."/>
            <person name="Riley R."/>
            <person name="Mondo S."/>
            <person name="Labutti K."/>
            <person name="Haridas S."/>
            <person name="Pangalinan J."/>
            <person name="Salamov A.A."/>
            <person name="Simmons B.A."/>
            <person name="Magnuson J.K."/>
            <person name="Chen J."/>
            <person name="Drula E."/>
            <person name="Henrissat B."/>
            <person name="Wiebenga A."/>
            <person name="Lubbers R.J."/>
            <person name="Gomes A.C."/>
            <person name="Macurrencykelacurrency M.R."/>
            <person name="Stajich J."/>
            <person name="Grigoriev I.V."/>
            <person name="Mortensen U.H."/>
            <person name="De Vries R.P."/>
            <person name="Baker S.E."/>
            <person name="Andersen M.R."/>
        </authorList>
    </citation>
    <scope>NUCLEOTIDE SEQUENCE [LARGE SCALE GENOMIC DNA]</scope>
    <source>
        <strain evidence="5 6">CBS 449.75</strain>
    </source>
</reference>
<dbReference type="SUPFAM" id="SSF55821">
    <property type="entry name" value="YrdC/RibB"/>
    <property type="match status" value="1"/>
</dbReference>
<dbReference type="Pfam" id="PF00926">
    <property type="entry name" value="DHBP_synthase"/>
    <property type="match status" value="1"/>
</dbReference>
<dbReference type="EMBL" id="JBFXLQ010000008">
    <property type="protein sequence ID" value="KAL2869844.1"/>
    <property type="molecule type" value="Genomic_DNA"/>
</dbReference>
<dbReference type="GeneID" id="98143566"/>
<keyword evidence="4" id="KW-0456">Lyase</keyword>
<comment type="caution">
    <text evidence="5">The sequence shown here is derived from an EMBL/GenBank/DDBJ whole genome shotgun (WGS) entry which is preliminary data.</text>
</comment>
<comment type="pathway">
    <text evidence="1 4">Cofactor biosynthesis; riboflavin biosynthesis; 2-hydroxy-3-oxobutyl phosphate from D-ribulose 5-phosphate: step 1/1.</text>
</comment>
<keyword evidence="6" id="KW-1185">Reference proteome</keyword>
<dbReference type="InterPro" id="IPR000422">
    <property type="entry name" value="DHBP_synthase_RibB"/>
</dbReference>